<dbReference type="GO" id="GO:0005840">
    <property type="term" value="C:ribosome"/>
    <property type="evidence" value="ECO:0007669"/>
    <property type="project" value="UniProtKB-KW"/>
</dbReference>
<sequence>MKQILGTELKPRLSVFRSHKHIYAQLIDDINSKTLAFSSTLDKSLNEKLESTSTQEAAFLVGQEIAKKAEKKEIVFAIFDRGQRPYHGRIKSVADGARSQGLTF</sequence>
<evidence type="ECO:0000256" key="2">
    <source>
        <dbReference type="ARBA" id="ARBA00022730"/>
    </source>
</evidence>
<dbReference type="PANTHER" id="PTHR12899">
    <property type="entry name" value="39S RIBOSOMAL PROTEIN L18, MITOCHONDRIAL"/>
    <property type="match status" value="1"/>
</dbReference>
<keyword evidence="3" id="KW-0694">RNA-binding</keyword>
<evidence type="ECO:0000256" key="1">
    <source>
        <dbReference type="ARBA" id="ARBA00007116"/>
    </source>
</evidence>
<keyword evidence="4 7" id="KW-0689">Ribosomal protein</keyword>
<reference evidence="7" key="1">
    <citation type="submission" date="2018-08" db="EMBL/GenBank/DDBJ databases">
        <title>Comparative Plastid Genomics of Synurophyceae: Evolutionary Evidence of Lateral Gene Transfer and Inverted Repeat Dynamics.</title>
        <authorList>
            <person name="Kim J.I."/>
            <person name="Shin H."/>
            <person name="Skaloud P."/>
            <person name="Jung J."/>
            <person name="Yoon H.S."/>
            <person name="Archibald J.M."/>
            <person name="Shin W."/>
        </authorList>
    </citation>
    <scope>NUCLEOTIDE SEQUENCE</scope>
    <source>
        <strain evidence="7">CCMP1782</strain>
    </source>
</reference>
<dbReference type="CDD" id="cd00432">
    <property type="entry name" value="Ribosomal_L18_L5e"/>
    <property type="match status" value="1"/>
</dbReference>
<dbReference type="GO" id="GO:1990904">
    <property type="term" value="C:ribonucleoprotein complex"/>
    <property type="evidence" value="ECO:0007669"/>
    <property type="project" value="UniProtKB-KW"/>
</dbReference>
<dbReference type="GeneID" id="38571928"/>
<dbReference type="NCBIfam" id="TIGR00060">
    <property type="entry name" value="L18_bact"/>
    <property type="match status" value="1"/>
</dbReference>
<comment type="similarity">
    <text evidence="1">Belongs to the universal ribosomal protein uL18 family.</text>
</comment>
<dbReference type="SUPFAM" id="SSF53137">
    <property type="entry name" value="Translational machinery components"/>
    <property type="match status" value="1"/>
</dbReference>
<dbReference type="GO" id="GO:0003735">
    <property type="term" value="F:structural constituent of ribosome"/>
    <property type="evidence" value="ECO:0007669"/>
    <property type="project" value="InterPro"/>
</dbReference>
<name>A0A3G2QZJ3_9STRA</name>
<keyword evidence="2" id="KW-0699">rRNA-binding</keyword>
<evidence type="ECO:0000313" key="7">
    <source>
        <dbReference type="EMBL" id="AYO28568.1"/>
    </source>
</evidence>
<evidence type="ECO:0000256" key="4">
    <source>
        <dbReference type="ARBA" id="ARBA00022980"/>
    </source>
</evidence>
<keyword evidence="5" id="KW-0687">Ribonucleoprotein</keyword>
<protein>
    <recommendedName>
        <fullName evidence="6">Large ribosomal subunit protein uL18c</fullName>
    </recommendedName>
</protein>
<dbReference type="EMBL" id="MH795131">
    <property type="protein sequence ID" value="AYO28568.1"/>
    <property type="molecule type" value="Genomic_DNA"/>
</dbReference>
<evidence type="ECO:0000256" key="6">
    <source>
        <dbReference type="ARBA" id="ARBA00035303"/>
    </source>
</evidence>
<dbReference type="InterPro" id="IPR005484">
    <property type="entry name" value="Ribosomal_uL18_bac/plant/anim"/>
</dbReference>
<keyword evidence="7" id="KW-0934">Plastid</keyword>
<dbReference type="GO" id="GO:0008097">
    <property type="term" value="F:5S rRNA binding"/>
    <property type="evidence" value="ECO:0007669"/>
    <property type="project" value="TreeGrafter"/>
</dbReference>
<dbReference type="GO" id="GO:0006412">
    <property type="term" value="P:translation"/>
    <property type="evidence" value="ECO:0007669"/>
    <property type="project" value="InterPro"/>
</dbReference>
<dbReference type="InterPro" id="IPR057268">
    <property type="entry name" value="Ribosomal_L18"/>
</dbReference>
<dbReference type="PANTHER" id="PTHR12899:SF3">
    <property type="entry name" value="LARGE RIBOSOMAL SUBUNIT PROTEIN UL18M"/>
    <property type="match status" value="1"/>
</dbReference>
<proteinExistence type="inferred from homology"/>
<dbReference type="AlphaFoldDB" id="A0A3G2QZJ3"/>
<organism evidence="7">
    <name type="scientific">Mallomonas splendens</name>
    <dbReference type="NCBI Taxonomy" id="52552"/>
    <lineage>
        <taxon>Eukaryota</taxon>
        <taxon>Sar</taxon>
        <taxon>Stramenopiles</taxon>
        <taxon>Ochrophyta</taxon>
        <taxon>Synurophyceae</taxon>
        <taxon>Synurales</taxon>
        <taxon>Mallomonadaceae</taxon>
        <taxon>Mallomonas</taxon>
    </lineage>
</organism>
<dbReference type="InterPro" id="IPR004389">
    <property type="entry name" value="Ribosomal_uL18_bac-type"/>
</dbReference>
<dbReference type="GO" id="GO:0005737">
    <property type="term" value="C:cytoplasm"/>
    <property type="evidence" value="ECO:0007669"/>
    <property type="project" value="UniProtKB-ARBA"/>
</dbReference>
<gene>
    <name evidence="7" type="primary">rpl18</name>
</gene>
<evidence type="ECO:0000256" key="3">
    <source>
        <dbReference type="ARBA" id="ARBA00022884"/>
    </source>
</evidence>
<geneLocation type="plastid" evidence="7"/>
<dbReference type="Gene3D" id="3.30.420.100">
    <property type="match status" value="1"/>
</dbReference>
<dbReference type="HAMAP" id="MF_01337_B">
    <property type="entry name" value="Ribosomal_uL18_B"/>
    <property type="match status" value="1"/>
</dbReference>
<evidence type="ECO:0000256" key="5">
    <source>
        <dbReference type="ARBA" id="ARBA00023274"/>
    </source>
</evidence>
<accession>A0A3G2QZJ3</accession>
<dbReference type="Pfam" id="PF00861">
    <property type="entry name" value="Ribosomal_L18p"/>
    <property type="match status" value="1"/>
</dbReference>
<dbReference type="RefSeq" id="YP_009545414.1">
    <property type="nucleotide sequence ID" value="NC_040135.1"/>
</dbReference>